<dbReference type="RefSeq" id="WP_153332046.1">
    <property type="nucleotide sequence ID" value="NZ_CP181271.1"/>
</dbReference>
<evidence type="ECO:0000313" key="2">
    <source>
        <dbReference type="Proteomes" id="UP000466863"/>
    </source>
</evidence>
<dbReference type="EMBL" id="WIVV01000033">
    <property type="protein sequence ID" value="MQU42724.1"/>
    <property type="molecule type" value="Genomic_DNA"/>
</dbReference>
<comment type="caution">
    <text evidence="1">The sequence shown here is derived from an EMBL/GenBank/DDBJ whole genome shotgun (WGS) entry which is preliminary data.</text>
</comment>
<reference evidence="1 2" key="1">
    <citation type="submission" date="2019-10" db="EMBL/GenBank/DDBJ databases">
        <title>Evaluation of single-gene subtyping targets for Pseudomonas.</title>
        <authorList>
            <person name="Reichler S.J."/>
            <person name="Orsi R.H."/>
            <person name="Wiedmann M."/>
            <person name="Martin N.H."/>
            <person name="Murphy S.I."/>
        </authorList>
    </citation>
    <scope>NUCLEOTIDE SEQUENCE [LARGE SCALE GENOMIC DNA]</scope>
    <source>
        <strain evidence="1 2">FSL R10-1876</strain>
    </source>
</reference>
<name>A0A6A7Z5G4_9PSED</name>
<proteinExistence type="predicted"/>
<gene>
    <name evidence="1" type="ORF">GHO28_09380</name>
</gene>
<organism evidence="1 2">
    <name type="scientific">Pseudomonas helleri</name>
    <dbReference type="NCBI Taxonomy" id="1608996"/>
    <lineage>
        <taxon>Bacteria</taxon>
        <taxon>Pseudomonadati</taxon>
        <taxon>Pseudomonadota</taxon>
        <taxon>Gammaproteobacteria</taxon>
        <taxon>Pseudomonadales</taxon>
        <taxon>Pseudomonadaceae</taxon>
        <taxon>Pseudomonas</taxon>
    </lineage>
</organism>
<sequence>MKKIHSDRTSTTTFETAQYRILTALKSPAPDIHSTLPNTSQRAFGPIDSTLQPMFTLRAGISAQDALAHVSLLLLCAEQTSDEITELGSGVERGLIWSMVHSVEMARAVVDSLLDSSQHHTT</sequence>
<dbReference type="AlphaFoldDB" id="A0A6A7Z5G4"/>
<evidence type="ECO:0000313" key="1">
    <source>
        <dbReference type="EMBL" id="MQU42724.1"/>
    </source>
</evidence>
<dbReference type="Pfam" id="PF11275">
    <property type="entry name" value="DUF3077"/>
    <property type="match status" value="1"/>
</dbReference>
<dbReference type="InterPro" id="IPR021427">
    <property type="entry name" value="DUF3077"/>
</dbReference>
<protein>
    <submittedName>
        <fullName evidence="1">DUF3077 domain-containing protein</fullName>
    </submittedName>
</protein>
<dbReference type="Proteomes" id="UP000466863">
    <property type="component" value="Unassembled WGS sequence"/>
</dbReference>
<accession>A0A6A7Z5G4</accession>